<gene>
    <name evidence="2" type="ORF">SAMN05421853_102102</name>
</gene>
<dbReference type="STRING" id="93684.SAMN05421853_102102"/>
<evidence type="ECO:0000313" key="3">
    <source>
        <dbReference type="Proteomes" id="UP000243106"/>
    </source>
</evidence>
<dbReference type="EMBL" id="FOXV01000002">
    <property type="protein sequence ID" value="SFQ14275.1"/>
    <property type="molecule type" value="Genomic_DNA"/>
</dbReference>
<organism evidence="2 3">
    <name type="scientific">Roseivivax halotolerans</name>
    <dbReference type="NCBI Taxonomy" id="93684"/>
    <lineage>
        <taxon>Bacteria</taxon>
        <taxon>Pseudomonadati</taxon>
        <taxon>Pseudomonadota</taxon>
        <taxon>Alphaproteobacteria</taxon>
        <taxon>Rhodobacterales</taxon>
        <taxon>Roseobacteraceae</taxon>
        <taxon>Roseivivax</taxon>
    </lineage>
</organism>
<evidence type="ECO:0000313" key="2">
    <source>
        <dbReference type="EMBL" id="SFQ14275.1"/>
    </source>
</evidence>
<dbReference type="Proteomes" id="UP000243106">
    <property type="component" value="Unassembled WGS sequence"/>
</dbReference>
<protein>
    <submittedName>
        <fullName evidence="2">Uncharacterized conserved protein, contains phage Mu gpF-like domain</fullName>
    </submittedName>
</protein>
<dbReference type="RefSeq" id="WP_093009385.1">
    <property type="nucleotide sequence ID" value="NZ_FOXV01000002.1"/>
</dbReference>
<dbReference type="AlphaFoldDB" id="A0A1I5W3H0"/>
<proteinExistence type="predicted"/>
<dbReference type="InterPro" id="IPR006528">
    <property type="entry name" value="Phage_head_morphogenesis_dom"/>
</dbReference>
<feature type="domain" description="Phage head morphogenesis" evidence="1">
    <location>
        <begin position="64"/>
        <end position="190"/>
    </location>
</feature>
<reference evidence="3" key="1">
    <citation type="submission" date="2016-10" db="EMBL/GenBank/DDBJ databases">
        <authorList>
            <person name="Varghese N."/>
            <person name="Submissions S."/>
        </authorList>
    </citation>
    <scope>NUCLEOTIDE SEQUENCE [LARGE SCALE GENOMIC DNA]</scope>
    <source>
        <strain evidence="3">JCM 10271</strain>
    </source>
</reference>
<evidence type="ECO:0000259" key="1">
    <source>
        <dbReference type="Pfam" id="PF04233"/>
    </source>
</evidence>
<accession>A0A1I5W3H0</accession>
<name>A0A1I5W3H0_9RHOB</name>
<keyword evidence="3" id="KW-1185">Reference proteome</keyword>
<sequence length="403" mass="45160">MTEFPDRPGYSFDPGPPPEVARFFANKGIAPSFSFQDVEPAEHAVSFVVAKMAQEDMLSAAKGEVQRAIDEGMTFEAFKKSWRGNAALKEWWGREVQTDPVTGQERIVQLGSPRRLRTIYRANLRAARAAGQWERIERTKRAMPYLEYRLGPSERHRPHHVAKEGLVLPVDDPFWDDWMPPNGWGCKCWVRQITRRAAEEKGISRSPGRETREFINPRTGEVKDVPVGLDPSWDRNPGKLRRQHMEQLLEGKLSAASEPEARAALRDMASSWAVQRVLQGRSDAAVPVALMPPEIGAALGNQARFVRITDRTGQTIGAQSGAAVTPEVMARVSDALVEGPLAEETDAEGRRSLAILVDGPDAWEAIVTSLPETDELWISAVRQTSRAEWRERLARETRTLLRE</sequence>
<dbReference type="Pfam" id="PF04233">
    <property type="entry name" value="Phage_Mu_F"/>
    <property type="match status" value="1"/>
</dbReference>